<reference evidence="3 4" key="1">
    <citation type="submission" date="2019-10" db="EMBL/GenBank/DDBJ databases">
        <authorList>
            <person name="Karimi E."/>
        </authorList>
    </citation>
    <scope>NUCLEOTIDE SEQUENCE [LARGE SCALE GENOMIC DNA]</scope>
    <source>
        <strain evidence="3">Bacillus sp. 348</strain>
    </source>
</reference>
<feature type="active site" description="Acyl-thioester intermediate" evidence="2">
    <location>
        <position position="175"/>
    </location>
</feature>
<dbReference type="InterPro" id="IPR005754">
    <property type="entry name" value="Sortase"/>
</dbReference>
<dbReference type="CDD" id="cd06166">
    <property type="entry name" value="Sortase_D_2"/>
    <property type="match status" value="1"/>
</dbReference>
<dbReference type="SUPFAM" id="SSF63817">
    <property type="entry name" value="Sortase"/>
    <property type="match status" value="1"/>
</dbReference>
<sequence>MMKKRTLLGSFLVVAGLMLISVPFLYEWRTSQETAAMEQALKMIEENDSDALSSIPHLTVSEEDLRDTMELEIPSIDLNEKVLPVTTKENLGIALTQIKSHQMPGEGNFTIAGHRGYRGDRLFRQLPEVPKGEKVVLHHQAETYEYKIVSSATIEPTDVDVLKDRGKNELTLITCTLDGQKRFVLKGIRINASKDKQPSDV</sequence>
<gene>
    <name evidence="3" type="ORF">BACI348_30237</name>
</gene>
<dbReference type="InterPro" id="IPR042000">
    <property type="entry name" value="Sortase_D_2"/>
</dbReference>
<dbReference type="GO" id="GO:0016787">
    <property type="term" value="F:hydrolase activity"/>
    <property type="evidence" value="ECO:0007669"/>
    <property type="project" value="UniProtKB-KW"/>
</dbReference>
<keyword evidence="1" id="KW-0378">Hydrolase</keyword>
<organism evidence="3 4">
    <name type="scientific">Bacillus altitudinis</name>
    <dbReference type="NCBI Taxonomy" id="293387"/>
    <lineage>
        <taxon>Bacteria</taxon>
        <taxon>Bacillati</taxon>
        <taxon>Bacillota</taxon>
        <taxon>Bacilli</taxon>
        <taxon>Bacillales</taxon>
        <taxon>Bacillaceae</taxon>
        <taxon>Bacillus</taxon>
    </lineage>
</organism>
<feature type="active site" description="Proton donor/acceptor" evidence="2">
    <location>
        <position position="114"/>
    </location>
</feature>
<evidence type="ECO:0000256" key="2">
    <source>
        <dbReference type="PIRSR" id="PIRSR605754-1"/>
    </source>
</evidence>
<dbReference type="NCBIfam" id="TIGR01076">
    <property type="entry name" value="sortase_fam"/>
    <property type="match status" value="1"/>
</dbReference>
<dbReference type="AlphaFoldDB" id="A0A653MYN1"/>
<evidence type="ECO:0000313" key="3">
    <source>
        <dbReference type="EMBL" id="VXB10062.1"/>
    </source>
</evidence>
<accession>A0A653MYN1</accession>
<protein>
    <submittedName>
        <fullName evidence="3">Sortase A</fullName>
    </submittedName>
</protein>
<dbReference type="Proteomes" id="UP000433089">
    <property type="component" value="Unassembled WGS sequence"/>
</dbReference>
<dbReference type="EMBL" id="CABWLH010000008">
    <property type="protein sequence ID" value="VXB10062.1"/>
    <property type="molecule type" value="Genomic_DNA"/>
</dbReference>
<evidence type="ECO:0000313" key="4">
    <source>
        <dbReference type="Proteomes" id="UP000433089"/>
    </source>
</evidence>
<dbReference type="Pfam" id="PF04203">
    <property type="entry name" value="Sortase"/>
    <property type="match status" value="1"/>
</dbReference>
<dbReference type="InterPro" id="IPR023365">
    <property type="entry name" value="Sortase_dom-sf"/>
</dbReference>
<proteinExistence type="predicted"/>
<dbReference type="Gene3D" id="2.40.260.10">
    <property type="entry name" value="Sortase"/>
    <property type="match status" value="1"/>
</dbReference>
<name>A0A653MYN1_BACAB</name>
<evidence type="ECO:0000256" key="1">
    <source>
        <dbReference type="ARBA" id="ARBA00022801"/>
    </source>
</evidence>